<accession>A0ABW6RRP1</accession>
<comment type="caution">
    <text evidence="2">The sequence shown here is derived from an EMBL/GenBank/DDBJ whole genome shotgun (WGS) entry which is preliminary data.</text>
</comment>
<evidence type="ECO:0000313" key="3">
    <source>
        <dbReference type="Proteomes" id="UP001601992"/>
    </source>
</evidence>
<proteinExistence type="predicted"/>
<organism evidence="2 3">
    <name type="scientific">Nocardia jiangxiensis</name>
    <dbReference type="NCBI Taxonomy" id="282685"/>
    <lineage>
        <taxon>Bacteria</taxon>
        <taxon>Bacillati</taxon>
        <taxon>Actinomycetota</taxon>
        <taxon>Actinomycetes</taxon>
        <taxon>Mycobacteriales</taxon>
        <taxon>Nocardiaceae</taxon>
        <taxon>Nocardia</taxon>
    </lineage>
</organism>
<evidence type="ECO:0000259" key="1">
    <source>
        <dbReference type="Pfam" id="PF13556"/>
    </source>
</evidence>
<dbReference type="Gene3D" id="1.10.10.2840">
    <property type="entry name" value="PucR C-terminal helix-turn-helix domain"/>
    <property type="match status" value="1"/>
</dbReference>
<dbReference type="PANTHER" id="PTHR33744">
    <property type="entry name" value="CARBOHYDRATE DIACID REGULATOR"/>
    <property type="match status" value="1"/>
</dbReference>
<keyword evidence="3" id="KW-1185">Reference proteome</keyword>
<dbReference type="PANTHER" id="PTHR33744:SF7">
    <property type="entry name" value="PUCR FAMILY TRANSCRIPTIONAL REGULATOR"/>
    <property type="match status" value="1"/>
</dbReference>
<name>A0ABW6RRP1_9NOCA</name>
<dbReference type="InterPro" id="IPR042070">
    <property type="entry name" value="PucR_C-HTH_sf"/>
</dbReference>
<evidence type="ECO:0000313" key="2">
    <source>
        <dbReference type="EMBL" id="MFF3566672.1"/>
    </source>
</evidence>
<feature type="domain" description="PucR C-terminal helix-turn-helix" evidence="1">
    <location>
        <begin position="268"/>
        <end position="322"/>
    </location>
</feature>
<sequence length="331" mass="35130">MRELTIRLSALAPEAANALHVVAYFDRLVEHRAGSRSVLRGAAILSGCPAGFVDRTHGNSWRVLPDGTFTAPEPEAAHTWPRVAAGDGSLEMWLERAEPVEGGFDALVLERALLAAATMLGRTSDTPEQRRAGWIQALLADDPDDAARDAALRGLGLTATTPLCVVATADDTPLLASSIDDARTAIGAGRAGIGPIVPARAAAASWRQARSARRLTAEGTQQDPGDRVVLAEETGTLLVLAASIRPDETPPADVMALEDAAATTAWMLETLHAISTTNSVRDAASVLHLHHSTVQERAARADRVLGWNVLSQRGKQRAQLALVMRRILAAR</sequence>
<dbReference type="InterPro" id="IPR025736">
    <property type="entry name" value="PucR_C-HTH_dom"/>
</dbReference>
<dbReference type="RefSeq" id="WP_040818599.1">
    <property type="nucleotide sequence ID" value="NZ_JBIAQY010000001.1"/>
</dbReference>
<dbReference type="InterPro" id="IPR051448">
    <property type="entry name" value="CdaR-like_regulators"/>
</dbReference>
<dbReference type="Pfam" id="PF13556">
    <property type="entry name" value="HTH_30"/>
    <property type="match status" value="1"/>
</dbReference>
<reference evidence="2 3" key="1">
    <citation type="submission" date="2024-10" db="EMBL/GenBank/DDBJ databases">
        <title>The Natural Products Discovery Center: Release of the First 8490 Sequenced Strains for Exploring Actinobacteria Biosynthetic Diversity.</title>
        <authorList>
            <person name="Kalkreuter E."/>
            <person name="Kautsar S.A."/>
            <person name="Yang D."/>
            <person name="Bader C.D."/>
            <person name="Teijaro C.N."/>
            <person name="Fluegel L."/>
            <person name="Davis C.M."/>
            <person name="Simpson J.R."/>
            <person name="Lauterbach L."/>
            <person name="Steele A.D."/>
            <person name="Gui C."/>
            <person name="Meng S."/>
            <person name="Li G."/>
            <person name="Viehrig K."/>
            <person name="Ye F."/>
            <person name="Su P."/>
            <person name="Kiefer A.F."/>
            <person name="Nichols A."/>
            <person name="Cepeda A.J."/>
            <person name="Yan W."/>
            <person name="Fan B."/>
            <person name="Jiang Y."/>
            <person name="Adhikari A."/>
            <person name="Zheng C.-J."/>
            <person name="Schuster L."/>
            <person name="Cowan T.M."/>
            <person name="Smanski M.J."/>
            <person name="Chevrette M.G."/>
            <person name="De Carvalho L.P.S."/>
            <person name="Shen B."/>
        </authorList>
    </citation>
    <scope>NUCLEOTIDE SEQUENCE [LARGE SCALE GENOMIC DNA]</scope>
    <source>
        <strain evidence="2 3">NPDC002593</strain>
    </source>
</reference>
<gene>
    <name evidence="2" type="ORF">ACFYXQ_02705</name>
</gene>
<dbReference type="Proteomes" id="UP001601992">
    <property type="component" value="Unassembled WGS sequence"/>
</dbReference>
<dbReference type="EMBL" id="JBIAQY010000001">
    <property type="protein sequence ID" value="MFF3566672.1"/>
    <property type="molecule type" value="Genomic_DNA"/>
</dbReference>
<protein>
    <submittedName>
        <fullName evidence="2">Helix-turn-helix domain-containing protein</fullName>
    </submittedName>
</protein>